<evidence type="ECO:0000313" key="5">
    <source>
        <dbReference type="EMBL" id="MBW7476887.1"/>
    </source>
</evidence>
<reference evidence="5 6" key="1">
    <citation type="submission" date="2021-07" db="EMBL/GenBank/DDBJ databases">
        <title>Paenibacillus radiodurans sp. nov., isolated from the southeastern edge of Tengger Desert.</title>
        <authorList>
            <person name="Zhang G."/>
        </authorList>
    </citation>
    <scope>NUCLEOTIDE SEQUENCE [LARGE SCALE GENOMIC DNA]</scope>
    <source>
        <strain evidence="5 6">DT7-4</strain>
    </source>
</reference>
<dbReference type="GO" id="GO:0005524">
    <property type="term" value="F:ATP binding"/>
    <property type="evidence" value="ECO:0007669"/>
    <property type="project" value="UniProtKB-KW"/>
</dbReference>
<evidence type="ECO:0000313" key="6">
    <source>
        <dbReference type="Proteomes" id="UP000812277"/>
    </source>
</evidence>
<dbReference type="PROSITE" id="PS00211">
    <property type="entry name" value="ABC_TRANSPORTER_1"/>
    <property type="match status" value="1"/>
</dbReference>
<keyword evidence="3 5" id="KW-0067">ATP-binding</keyword>
<accession>A0ABS7DAC3</accession>
<sequence>MQSPAIEVKGMVQKRSHFELGPIDLAIPRGYVTAIVGPNGSGKSSLFRCLLDLAKPDRGEIEVLGEKQGAFDNWQMKARIGYVPEENSSVYDHMKAEQKAAFTRQWYPQWDINRYQELIRRFEIDPSLKLRKMSKGMRRKFDLILAMAHNPELLLLDEPSSGLDPIAWRTMIDVIHRYMESGERTVLMASHIIDEVRRLADYIVFIVHGRVLGMYEKDTLLESWSMLYADTAGSKEQWRSMPGCHSAEFAGGSTYKVVTSNMIESEEWCRARGIHILSKQRLELDDILTAMIEQERLRIQS</sequence>
<protein>
    <submittedName>
        <fullName evidence="5">ABC transporter ATP-binding protein</fullName>
    </submittedName>
</protein>
<dbReference type="CDD" id="cd03230">
    <property type="entry name" value="ABC_DR_subfamily_A"/>
    <property type="match status" value="1"/>
</dbReference>
<dbReference type="Gene3D" id="3.40.50.300">
    <property type="entry name" value="P-loop containing nucleotide triphosphate hydrolases"/>
    <property type="match status" value="1"/>
</dbReference>
<organism evidence="5 6">
    <name type="scientific">Paenibacillus oenotherae</name>
    <dbReference type="NCBI Taxonomy" id="1435645"/>
    <lineage>
        <taxon>Bacteria</taxon>
        <taxon>Bacillati</taxon>
        <taxon>Bacillota</taxon>
        <taxon>Bacilli</taxon>
        <taxon>Bacillales</taxon>
        <taxon>Paenibacillaceae</taxon>
        <taxon>Paenibacillus</taxon>
    </lineage>
</organism>
<comment type="caution">
    <text evidence="5">The sequence shown here is derived from an EMBL/GenBank/DDBJ whole genome shotgun (WGS) entry which is preliminary data.</text>
</comment>
<dbReference type="PROSITE" id="PS50893">
    <property type="entry name" value="ABC_TRANSPORTER_2"/>
    <property type="match status" value="1"/>
</dbReference>
<dbReference type="SUPFAM" id="SSF52540">
    <property type="entry name" value="P-loop containing nucleoside triphosphate hydrolases"/>
    <property type="match status" value="1"/>
</dbReference>
<evidence type="ECO:0000256" key="3">
    <source>
        <dbReference type="ARBA" id="ARBA00022840"/>
    </source>
</evidence>
<dbReference type="InterPro" id="IPR051782">
    <property type="entry name" value="ABC_Transporter_VariousFunc"/>
</dbReference>
<feature type="domain" description="ABC transporter" evidence="4">
    <location>
        <begin position="1"/>
        <end position="233"/>
    </location>
</feature>
<dbReference type="PANTHER" id="PTHR42939">
    <property type="entry name" value="ABC TRANSPORTER ATP-BINDING PROTEIN ALBC-RELATED"/>
    <property type="match status" value="1"/>
</dbReference>
<dbReference type="Proteomes" id="UP000812277">
    <property type="component" value="Unassembled WGS sequence"/>
</dbReference>
<keyword evidence="6" id="KW-1185">Reference proteome</keyword>
<dbReference type="SMART" id="SM00382">
    <property type="entry name" value="AAA"/>
    <property type="match status" value="1"/>
</dbReference>
<gene>
    <name evidence="5" type="ORF">K0T92_19400</name>
</gene>
<dbReference type="InterPro" id="IPR017871">
    <property type="entry name" value="ABC_transporter-like_CS"/>
</dbReference>
<evidence type="ECO:0000259" key="4">
    <source>
        <dbReference type="PROSITE" id="PS50893"/>
    </source>
</evidence>
<evidence type="ECO:0000256" key="1">
    <source>
        <dbReference type="ARBA" id="ARBA00022448"/>
    </source>
</evidence>
<keyword evidence="1" id="KW-0813">Transport</keyword>
<keyword evidence="2" id="KW-0547">Nucleotide-binding</keyword>
<name>A0ABS7DAC3_9BACL</name>
<dbReference type="Pfam" id="PF00005">
    <property type="entry name" value="ABC_tran"/>
    <property type="match status" value="1"/>
</dbReference>
<dbReference type="PANTHER" id="PTHR42939:SF3">
    <property type="entry name" value="ABC TRANSPORTER ATP-BINDING COMPONENT"/>
    <property type="match status" value="1"/>
</dbReference>
<dbReference type="EMBL" id="JAHZIJ010000017">
    <property type="protein sequence ID" value="MBW7476887.1"/>
    <property type="molecule type" value="Genomic_DNA"/>
</dbReference>
<dbReference type="InterPro" id="IPR003593">
    <property type="entry name" value="AAA+_ATPase"/>
</dbReference>
<dbReference type="InterPro" id="IPR003439">
    <property type="entry name" value="ABC_transporter-like_ATP-bd"/>
</dbReference>
<dbReference type="InterPro" id="IPR027417">
    <property type="entry name" value="P-loop_NTPase"/>
</dbReference>
<dbReference type="RefSeq" id="WP_219874136.1">
    <property type="nucleotide sequence ID" value="NZ_JAHZIJ010000017.1"/>
</dbReference>
<evidence type="ECO:0000256" key="2">
    <source>
        <dbReference type="ARBA" id="ARBA00022741"/>
    </source>
</evidence>
<proteinExistence type="predicted"/>